<proteinExistence type="inferred from homology"/>
<feature type="transmembrane region" description="Helical" evidence="8">
    <location>
        <begin position="416"/>
        <end position="436"/>
    </location>
</feature>
<protein>
    <submittedName>
        <fullName evidence="10">MFS transporter</fullName>
    </submittedName>
</protein>
<evidence type="ECO:0000256" key="2">
    <source>
        <dbReference type="ARBA" id="ARBA00008537"/>
    </source>
</evidence>
<feature type="transmembrane region" description="Helical" evidence="8">
    <location>
        <begin position="89"/>
        <end position="112"/>
    </location>
</feature>
<dbReference type="EMBL" id="BIFQ01000002">
    <property type="protein sequence ID" value="GCE08074.1"/>
    <property type="molecule type" value="Genomic_DNA"/>
</dbReference>
<dbReference type="PROSITE" id="PS50850">
    <property type="entry name" value="MFS"/>
    <property type="match status" value="1"/>
</dbReference>
<dbReference type="Proteomes" id="UP000287224">
    <property type="component" value="Unassembled WGS sequence"/>
</dbReference>
<organism evidence="10 11">
    <name type="scientific">Dictyobacter aurantiacus</name>
    <dbReference type="NCBI Taxonomy" id="1936993"/>
    <lineage>
        <taxon>Bacteria</taxon>
        <taxon>Bacillati</taxon>
        <taxon>Chloroflexota</taxon>
        <taxon>Ktedonobacteria</taxon>
        <taxon>Ktedonobacterales</taxon>
        <taxon>Dictyobacteraceae</taxon>
        <taxon>Dictyobacter</taxon>
    </lineage>
</organism>
<dbReference type="InterPro" id="IPR004638">
    <property type="entry name" value="EmrB-like"/>
</dbReference>
<feature type="transmembrane region" description="Helical" evidence="8">
    <location>
        <begin position="209"/>
        <end position="230"/>
    </location>
</feature>
<dbReference type="NCBIfam" id="TIGR00711">
    <property type="entry name" value="efflux_EmrB"/>
    <property type="match status" value="1"/>
</dbReference>
<feature type="transmembrane region" description="Helical" evidence="8">
    <location>
        <begin position="61"/>
        <end position="80"/>
    </location>
</feature>
<comment type="similarity">
    <text evidence="2">Belongs to the major facilitator superfamily. EmrB family.</text>
</comment>
<dbReference type="Gene3D" id="1.20.1250.20">
    <property type="entry name" value="MFS general substrate transporter like domains"/>
    <property type="match status" value="1"/>
</dbReference>
<sequence>MEENAQFSPGSQHAGDAGYKWRVLATVVFGLFMVILDSTVINVALKSLQQHYSVSTSESQWVISLYTLALGIATPLSGFLGDRFGVKRIYLLGLALFVLGSLLCGFAPSLAFLIGARAIQGVGGGISLPLGTALLFRAFPPRERGAAFGIFGIVLVFAPAIGPLLGGWLVDRDLLSWIFFLNLPIGIIGLTIGTLFLREAPGSAKVRADIPGIILSALGFGSILFAASIAGEQGSGWTDPRVIAGLVIGLLALAVFSIVELRMPDPLMDLRLFGIPSFAIANVASMVGTIALFGAEFLLPLYLQILRGQSAFQAGLILLPLAIASAFSSFIAGRLADRIGPRVPIVLGFILIAYNTYQFSQIKIDTSINFIIFLLVLRGLAVGLIIQNSQIAALLDVPLSRLNRATPLVQATRQTMQSIGVAVLATILTAAITISMPKNIPSGGDISKLPPPVRQTVLNGIHQFQSQYITGLEHAYMATFIIALVAILLSIFLPGWPGKYQSSAKKEAPAVEQPQPSQVG</sequence>
<feature type="transmembrane region" description="Helical" evidence="8">
    <location>
        <begin position="273"/>
        <end position="299"/>
    </location>
</feature>
<dbReference type="InterPro" id="IPR036259">
    <property type="entry name" value="MFS_trans_sf"/>
</dbReference>
<reference evidence="11" key="1">
    <citation type="submission" date="2018-12" db="EMBL/GenBank/DDBJ databases">
        <title>Tengunoibacter tsumagoiensis gen. nov., sp. nov., Dictyobacter kobayashii sp. nov., D. alpinus sp. nov., and D. joshuensis sp. nov. and description of Dictyobacteraceae fam. nov. within the order Ktedonobacterales isolated from Tengu-no-mugimeshi.</title>
        <authorList>
            <person name="Wang C.M."/>
            <person name="Zheng Y."/>
            <person name="Sakai Y."/>
            <person name="Toyoda A."/>
            <person name="Minakuchi Y."/>
            <person name="Abe K."/>
            <person name="Yokota A."/>
            <person name="Yabe S."/>
        </authorList>
    </citation>
    <scope>NUCLEOTIDE SEQUENCE [LARGE SCALE GENOMIC DNA]</scope>
    <source>
        <strain evidence="11">S-27</strain>
    </source>
</reference>
<comment type="caution">
    <text evidence="10">The sequence shown here is derived from an EMBL/GenBank/DDBJ whole genome shotgun (WGS) entry which is preliminary data.</text>
</comment>
<dbReference type="Gene3D" id="1.20.1720.10">
    <property type="entry name" value="Multidrug resistance protein D"/>
    <property type="match status" value="1"/>
</dbReference>
<feature type="transmembrane region" description="Helical" evidence="8">
    <location>
        <begin position="242"/>
        <end position="261"/>
    </location>
</feature>
<evidence type="ECO:0000256" key="4">
    <source>
        <dbReference type="ARBA" id="ARBA00022475"/>
    </source>
</evidence>
<dbReference type="GO" id="GO:0005886">
    <property type="term" value="C:plasma membrane"/>
    <property type="evidence" value="ECO:0007669"/>
    <property type="project" value="UniProtKB-SubCell"/>
</dbReference>
<dbReference type="OrthoDB" id="9816041at2"/>
<accession>A0A401ZMM4</accession>
<dbReference type="GO" id="GO:0022857">
    <property type="term" value="F:transmembrane transporter activity"/>
    <property type="evidence" value="ECO:0007669"/>
    <property type="project" value="InterPro"/>
</dbReference>
<feature type="transmembrane region" description="Helical" evidence="8">
    <location>
        <begin position="311"/>
        <end position="332"/>
    </location>
</feature>
<feature type="transmembrane region" description="Helical" evidence="8">
    <location>
        <begin position="369"/>
        <end position="395"/>
    </location>
</feature>
<evidence type="ECO:0000256" key="1">
    <source>
        <dbReference type="ARBA" id="ARBA00004651"/>
    </source>
</evidence>
<keyword evidence="6 8" id="KW-1133">Transmembrane helix</keyword>
<keyword evidence="3" id="KW-0813">Transport</keyword>
<evidence type="ECO:0000313" key="11">
    <source>
        <dbReference type="Proteomes" id="UP000287224"/>
    </source>
</evidence>
<evidence type="ECO:0000256" key="8">
    <source>
        <dbReference type="SAM" id="Phobius"/>
    </source>
</evidence>
<keyword evidence="7 8" id="KW-0472">Membrane</keyword>
<dbReference type="InterPro" id="IPR020846">
    <property type="entry name" value="MFS_dom"/>
</dbReference>
<dbReference type="SUPFAM" id="SSF103473">
    <property type="entry name" value="MFS general substrate transporter"/>
    <property type="match status" value="1"/>
</dbReference>
<feature type="domain" description="Major facilitator superfamily (MFS) profile" evidence="9">
    <location>
        <begin position="23"/>
        <end position="498"/>
    </location>
</feature>
<dbReference type="AlphaFoldDB" id="A0A401ZMM4"/>
<feature type="transmembrane region" description="Helical" evidence="8">
    <location>
        <begin position="174"/>
        <end position="197"/>
    </location>
</feature>
<feature type="transmembrane region" description="Helical" evidence="8">
    <location>
        <begin position="339"/>
        <end position="357"/>
    </location>
</feature>
<dbReference type="PANTHER" id="PTHR42718">
    <property type="entry name" value="MAJOR FACILITATOR SUPERFAMILY MULTIDRUG TRANSPORTER MFSC"/>
    <property type="match status" value="1"/>
</dbReference>
<dbReference type="RefSeq" id="WP_160146147.1">
    <property type="nucleotide sequence ID" value="NZ_BIFQ01000002.1"/>
</dbReference>
<feature type="transmembrane region" description="Helical" evidence="8">
    <location>
        <begin position="475"/>
        <end position="496"/>
    </location>
</feature>
<evidence type="ECO:0000256" key="7">
    <source>
        <dbReference type="ARBA" id="ARBA00023136"/>
    </source>
</evidence>
<dbReference type="PRINTS" id="PR01036">
    <property type="entry name" value="TCRTETB"/>
</dbReference>
<gene>
    <name evidence="10" type="ORF">KDAU_54030</name>
</gene>
<dbReference type="PANTHER" id="PTHR42718:SF9">
    <property type="entry name" value="MAJOR FACILITATOR SUPERFAMILY MULTIDRUG TRANSPORTER MFSC"/>
    <property type="match status" value="1"/>
</dbReference>
<name>A0A401ZMM4_9CHLR</name>
<dbReference type="CDD" id="cd17503">
    <property type="entry name" value="MFS_LmrB_MDR_like"/>
    <property type="match status" value="1"/>
</dbReference>
<feature type="transmembrane region" description="Helical" evidence="8">
    <location>
        <begin position="21"/>
        <end position="41"/>
    </location>
</feature>
<evidence type="ECO:0000256" key="3">
    <source>
        <dbReference type="ARBA" id="ARBA00022448"/>
    </source>
</evidence>
<keyword evidence="4" id="KW-1003">Cell membrane</keyword>
<keyword evidence="5 8" id="KW-0812">Transmembrane</keyword>
<dbReference type="InterPro" id="IPR011701">
    <property type="entry name" value="MFS"/>
</dbReference>
<feature type="transmembrane region" description="Helical" evidence="8">
    <location>
        <begin position="118"/>
        <end position="139"/>
    </location>
</feature>
<evidence type="ECO:0000313" key="10">
    <source>
        <dbReference type="EMBL" id="GCE08074.1"/>
    </source>
</evidence>
<evidence type="ECO:0000256" key="5">
    <source>
        <dbReference type="ARBA" id="ARBA00022692"/>
    </source>
</evidence>
<keyword evidence="11" id="KW-1185">Reference proteome</keyword>
<evidence type="ECO:0000256" key="6">
    <source>
        <dbReference type="ARBA" id="ARBA00022989"/>
    </source>
</evidence>
<feature type="transmembrane region" description="Helical" evidence="8">
    <location>
        <begin position="146"/>
        <end position="168"/>
    </location>
</feature>
<dbReference type="Pfam" id="PF07690">
    <property type="entry name" value="MFS_1"/>
    <property type="match status" value="1"/>
</dbReference>
<comment type="subcellular location">
    <subcellularLocation>
        <location evidence="1">Cell membrane</location>
        <topology evidence="1">Multi-pass membrane protein</topology>
    </subcellularLocation>
</comment>
<evidence type="ECO:0000259" key="9">
    <source>
        <dbReference type="PROSITE" id="PS50850"/>
    </source>
</evidence>